<dbReference type="GeneID" id="38776640"/>
<dbReference type="OrthoDB" id="2669285at2759"/>
<comment type="caution">
    <text evidence="2">The sequence shown here is derived from an EMBL/GenBank/DDBJ whole genome shotgun (WGS) entry which is preliminary data.</text>
</comment>
<sequence length="95" mass="10118">MSSPVPSSSGHTEPHIAQSPPPDINLRSRLPESVPGDVSPTSSTFTNMSRTPGGPILSAHLAGPTRKITIRADPSLVTCFDPSDKQVYDLWAPKK</sequence>
<dbReference type="AlphaFoldDB" id="A0A401GC73"/>
<evidence type="ECO:0000313" key="2">
    <source>
        <dbReference type="EMBL" id="GBE79723.1"/>
    </source>
</evidence>
<proteinExistence type="predicted"/>
<organism evidence="2 3">
    <name type="scientific">Sparassis crispa</name>
    <dbReference type="NCBI Taxonomy" id="139825"/>
    <lineage>
        <taxon>Eukaryota</taxon>
        <taxon>Fungi</taxon>
        <taxon>Dikarya</taxon>
        <taxon>Basidiomycota</taxon>
        <taxon>Agaricomycotina</taxon>
        <taxon>Agaricomycetes</taxon>
        <taxon>Polyporales</taxon>
        <taxon>Sparassidaceae</taxon>
        <taxon>Sparassis</taxon>
    </lineage>
</organism>
<evidence type="ECO:0000313" key="3">
    <source>
        <dbReference type="Proteomes" id="UP000287166"/>
    </source>
</evidence>
<dbReference type="RefSeq" id="XP_027610636.1">
    <property type="nucleotide sequence ID" value="XM_027754835.1"/>
</dbReference>
<keyword evidence="3" id="KW-1185">Reference proteome</keyword>
<name>A0A401GC73_9APHY</name>
<dbReference type="EMBL" id="BFAD01000002">
    <property type="protein sequence ID" value="GBE79723.1"/>
    <property type="molecule type" value="Genomic_DNA"/>
</dbReference>
<feature type="compositionally biased region" description="Polar residues" evidence="1">
    <location>
        <begin position="39"/>
        <end position="50"/>
    </location>
</feature>
<dbReference type="InParanoid" id="A0A401GC73"/>
<gene>
    <name evidence="2" type="ORF">SCP_0209240</name>
</gene>
<feature type="compositionally biased region" description="Polar residues" evidence="1">
    <location>
        <begin position="1"/>
        <end position="11"/>
    </location>
</feature>
<reference evidence="2 3" key="1">
    <citation type="journal article" date="2018" name="Sci. Rep.">
        <title>Genome sequence of the cauliflower mushroom Sparassis crispa (Hanabiratake) and its association with beneficial usage.</title>
        <authorList>
            <person name="Kiyama R."/>
            <person name="Furutani Y."/>
            <person name="Kawaguchi K."/>
            <person name="Nakanishi T."/>
        </authorList>
    </citation>
    <scope>NUCLEOTIDE SEQUENCE [LARGE SCALE GENOMIC DNA]</scope>
</reference>
<protein>
    <submittedName>
        <fullName evidence="2">Uncharacterized protein</fullName>
    </submittedName>
</protein>
<evidence type="ECO:0000256" key="1">
    <source>
        <dbReference type="SAM" id="MobiDB-lite"/>
    </source>
</evidence>
<feature type="region of interest" description="Disordered" evidence="1">
    <location>
        <begin position="1"/>
        <end position="55"/>
    </location>
</feature>
<accession>A0A401GC73</accession>
<dbReference type="Proteomes" id="UP000287166">
    <property type="component" value="Unassembled WGS sequence"/>
</dbReference>